<dbReference type="EC" id="2.7.1.90" evidence="6"/>
<comment type="catalytic activity">
    <reaction evidence="6">
        <text>beta-D-fructose 6-phosphate + diphosphate = beta-D-fructose 1,6-bisphosphate + phosphate + H(+)</text>
        <dbReference type="Rhea" id="RHEA:13613"/>
        <dbReference type="ChEBI" id="CHEBI:15378"/>
        <dbReference type="ChEBI" id="CHEBI:32966"/>
        <dbReference type="ChEBI" id="CHEBI:33019"/>
        <dbReference type="ChEBI" id="CHEBI:43474"/>
        <dbReference type="ChEBI" id="CHEBI:57634"/>
        <dbReference type="EC" id="2.7.1.90"/>
    </reaction>
</comment>
<evidence type="ECO:0000256" key="5">
    <source>
        <dbReference type="ARBA" id="ARBA00022842"/>
    </source>
</evidence>
<reference evidence="8 9" key="1">
    <citation type="submission" date="2016-09" db="EMBL/GenBank/DDBJ databases">
        <authorList>
            <person name="Capua I."/>
            <person name="De Benedictis P."/>
            <person name="Joannis T."/>
            <person name="Lombin L.H."/>
            <person name="Cattoli G."/>
        </authorList>
    </citation>
    <scope>NUCLEOTIDE SEQUENCE [LARGE SCALE GENOMIC DNA]</scope>
    <source>
        <strain evidence="8 9">GluBS11</strain>
    </source>
</reference>
<comment type="pathway">
    <text evidence="6">Carbohydrate degradation; glycolysis; D-glyceraldehyde 3-phosphate and glycerone phosphate from D-glucose: step 3/4.</text>
</comment>
<evidence type="ECO:0000256" key="3">
    <source>
        <dbReference type="ARBA" id="ARBA00022723"/>
    </source>
</evidence>
<dbReference type="GO" id="GO:0003872">
    <property type="term" value="F:6-phosphofructokinase activity"/>
    <property type="evidence" value="ECO:0007669"/>
    <property type="project" value="UniProtKB-UniRule"/>
</dbReference>
<proteinExistence type="inferred from homology"/>
<evidence type="ECO:0000256" key="2">
    <source>
        <dbReference type="ARBA" id="ARBA00022679"/>
    </source>
</evidence>
<evidence type="ECO:0000313" key="9">
    <source>
        <dbReference type="Proteomes" id="UP000199315"/>
    </source>
</evidence>
<comment type="activity regulation">
    <text evidence="6">Non-allosteric.</text>
</comment>
<keyword evidence="9" id="KW-1185">Reference proteome</keyword>
<comment type="function">
    <text evidence="6">Catalyzes the phosphorylation of D-fructose 6-phosphate, the first committing step of glycolysis. Uses inorganic phosphate (PPi) as phosphoryl donor instead of ATP like common ATP-dependent phosphofructokinases (ATP-PFKs), which renders the reaction reversible, and can thus function both in glycolysis and gluconeogenesis. Consistently, PPi-PFK can replace the enzymes of both the forward (ATP-PFK) and reverse (fructose-bisphosphatase (FBPase)) reactions.</text>
</comment>
<evidence type="ECO:0000259" key="7">
    <source>
        <dbReference type="Pfam" id="PF00365"/>
    </source>
</evidence>
<evidence type="ECO:0000313" key="8">
    <source>
        <dbReference type="EMBL" id="SCP97505.1"/>
    </source>
</evidence>
<evidence type="ECO:0000256" key="6">
    <source>
        <dbReference type="HAMAP-Rule" id="MF_01978"/>
    </source>
</evidence>
<dbReference type="HAMAP" id="MF_01978">
    <property type="entry name" value="Phosphofructokinase_II_B2"/>
    <property type="match status" value="1"/>
</dbReference>
<comment type="caution">
    <text evidence="6">Lacks conserved residue(s) required for the propagation of feature annotation.</text>
</comment>
<dbReference type="GO" id="GO:0047334">
    <property type="term" value="F:diphosphate-fructose-6-phosphate 1-phosphotransferase activity"/>
    <property type="evidence" value="ECO:0007669"/>
    <property type="project" value="UniProtKB-EC"/>
</dbReference>
<feature type="binding site" evidence="6">
    <location>
        <begin position="179"/>
        <end position="181"/>
    </location>
    <ligand>
        <name>substrate</name>
    </ligand>
</feature>
<feature type="active site" description="Proton acceptor" evidence="6">
    <location>
        <position position="136"/>
    </location>
</feature>
<dbReference type="InterPro" id="IPR000023">
    <property type="entry name" value="Phosphofructokinase_dom"/>
</dbReference>
<comment type="cofactor">
    <cofactor evidence="1 6">
        <name>Mg(2+)</name>
        <dbReference type="ChEBI" id="CHEBI:18420"/>
    </cofactor>
</comment>
<dbReference type="GO" id="GO:0046872">
    <property type="term" value="F:metal ion binding"/>
    <property type="evidence" value="ECO:0007669"/>
    <property type="project" value="UniProtKB-KW"/>
</dbReference>
<dbReference type="SUPFAM" id="SSF53784">
    <property type="entry name" value="Phosphofructokinase"/>
    <property type="match status" value="1"/>
</dbReference>
<keyword evidence="2 6" id="KW-0808">Transferase</keyword>
<dbReference type="UniPathway" id="UPA00109">
    <property type="reaction ID" value="UER00182"/>
</dbReference>
<feature type="binding site" evidence="6">
    <location>
        <position position="108"/>
    </location>
    <ligand>
        <name>Mg(2+)</name>
        <dbReference type="ChEBI" id="CHEBI:18420"/>
        <note>catalytic</note>
    </ligand>
</feature>
<dbReference type="AlphaFoldDB" id="A0A1D3TU06"/>
<keyword evidence="3 6" id="KW-0479">Metal-binding</keyword>
<keyword evidence="4 6" id="KW-0418">Kinase</keyword>
<feature type="binding site" evidence="6">
    <location>
        <position position="236"/>
    </location>
    <ligand>
        <name>substrate</name>
    </ligand>
</feature>
<dbReference type="PANTHER" id="PTHR45770">
    <property type="entry name" value="ATP-DEPENDENT 6-PHOSPHOFRUCTOKINASE 1"/>
    <property type="match status" value="1"/>
</dbReference>
<keyword evidence="6" id="KW-0963">Cytoplasm</keyword>
<dbReference type="NCBIfam" id="NF010675">
    <property type="entry name" value="PRK14072.1"/>
    <property type="match status" value="1"/>
</dbReference>
<feature type="domain" description="Phosphofructokinase" evidence="7">
    <location>
        <begin position="6"/>
        <end position="312"/>
    </location>
</feature>
<dbReference type="Gene3D" id="3.40.50.450">
    <property type="match status" value="1"/>
</dbReference>
<dbReference type="InterPro" id="IPR011404">
    <property type="entry name" value="PPi-PFK"/>
</dbReference>
<comment type="similarity">
    <text evidence="6">Belongs to the phosphofructokinase type A (PFKA) family. PPi-dependent PFK group II subfamily. Clade 'B2' sub-subfamily.</text>
</comment>
<dbReference type="Proteomes" id="UP000199315">
    <property type="component" value="Unassembled WGS sequence"/>
</dbReference>
<dbReference type="GO" id="GO:0005737">
    <property type="term" value="C:cytoplasm"/>
    <property type="evidence" value="ECO:0007669"/>
    <property type="project" value="UniProtKB-SubCell"/>
</dbReference>
<dbReference type="InterPro" id="IPR022953">
    <property type="entry name" value="ATP_PFK"/>
</dbReference>
<organism evidence="8 9">
    <name type="scientific">Anaerobium acetethylicum</name>
    <dbReference type="NCBI Taxonomy" id="1619234"/>
    <lineage>
        <taxon>Bacteria</taxon>
        <taxon>Bacillati</taxon>
        <taxon>Bacillota</taxon>
        <taxon>Clostridia</taxon>
        <taxon>Lachnospirales</taxon>
        <taxon>Lachnospiraceae</taxon>
        <taxon>Anaerobium</taxon>
    </lineage>
</organism>
<dbReference type="InterPro" id="IPR035966">
    <property type="entry name" value="PKF_sf"/>
</dbReference>
<dbReference type="Pfam" id="PF00365">
    <property type="entry name" value="PFK"/>
    <property type="match status" value="1"/>
</dbReference>
<comment type="subcellular location">
    <subcellularLocation>
        <location evidence="6">Cytoplasm</location>
    </subcellularLocation>
</comment>
<protein>
    <recommendedName>
        <fullName evidence="6">Pyrophosphate--fructose 6-phosphate 1-phosphotransferase</fullName>
        <ecNumber evidence="6">2.7.1.90</ecNumber>
    </recommendedName>
    <alternativeName>
        <fullName evidence="6">6-phosphofructokinase, pyrophosphate dependent</fullName>
    </alternativeName>
    <alternativeName>
        <fullName evidence="6">PPi-dependent phosphofructokinase</fullName>
        <shortName evidence="6">PPi-PFK</shortName>
    </alternativeName>
    <alternativeName>
        <fullName evidence="6">Pyrophosphate-dependent 6-phosphofructose-1-kinase</fullName>
    </alternativeName>
</protein>
<evidence type="ECO:0000256" key="4">
    <source>
        <dbReference type="ARBA" id="ARBA00022777"/>
    </source>
</evidence>
<comment type="subunit">
    <text evidence="6">Homodimer.</text>
</comment>
<dbReference type="Gene3D" id="3.40.50.460">
    <property type="entry name" value="Phosphofructokinase domain"/>
    <property type="match status" value="1"/>
</dbReference>
<name>A0A1D3TU06_9FIRM</name>
<dbReference type="EMBL" id="FMKA01000011">
    <property type="protein sequence ID" value="SCP97505.1"/>
    <property type="molecule type" value="Genomic_DNA"/>
</dbReference>
<evidence type="ECO:0000256" key="1">
    <source>
        <dbReference type="ARBA" id="ARBA00001946"/>
    </source>
</evidence>
<keyword evidence="5 6" id="KW-0460">Magnesium</keyword>
<feature type="binding site" evidence="6">
    <location>
        <begin position="134"/>
        <end position="136"/>
    </location>
    <ligand>
        <name>substrate</name>
    </ligand>
</feature>
<dbReference type="STRING" id="1619234.SAMN05421730_101135"/>
<sequence length="395" mass="43237">MIKGNMLVVHGGGPTAVINSSLYGVITEAKKNDKIDKIYGAIGGSEAILKENFLDLGKTDEERLKLLLQTPGTAIGSSRFELWQDDYDQMVEIFKRNNIKYVLFNGGNGSMDTCGKVSKVCKDHDIYVVGIPKTIDNDLSIIDHAPGYGSAAKYIATVTAEVGADVKSLPIHVCVIEAMGRNAGWITAASALARRKQGDAPHLIYLPERPFNEDEFLEDVKKLYDELGGVVVVVSEGLKNKDGESIVPPIFKTERATYYGDVSSHLANLVIRKLGIKARSEKPGICGRASIALQSEVDREEAVLVGQEAVRAAVAGETGVMVGISRRPGDEYGIETFLVPIEEVMMHEREIPEDYINERGNDVTGEFVKWCKPLIGGELNEFISFKDEIEEETKA</sequence>
<feature type="site" description="Important for catalytic activity; stabilizes the transition state when the phosphoryl donor is PPi" evidence="6">
    <location>
        <position position="133"/>
    </location>
</feature>
<keyword evidence="6" id="KW-0324">Glycolysis</keyword>
<dbReference type="InterPro" id="IPR050929">
    <property type="entry name" value="PFKA"/>
</dbReference>
<gene>
    <name evidence="6" type="primary">pfp</name>
    <name evidence="8" type="ORF">SAMN05421730_101135</name>
</gene>
<dbReference type="PRINTS" id="PR00476">
    <property type="entry name" value="PHFRCTKINASE"/>
</dbReference>
<feature type="binding site" evidence="6">
    <location>
        <position position="13"/>
    </location>
    <ligand>
        <name>diphosphate</name>
        <dbReference type="ChEBI" id="CHEBI:33019"/>
    </ligand>
</feature>
<dbReference type="PIRSF" id="PIRSF036483">
    <property type="entry name" value="PFK_XF0274"/>
    <property type="match status" value="1"/>
</dbReference>
<dbReference type="GO" id="GO:0006002">
    <property type="term" value="P:fructose 6-phosphate metabolic process"/>
    <property type="evidence" value="ECO:0007669"/>
    <property type="project" value="InterPro"/>
</dbReference>
<accession>A0A1D3TU06</accession>